<name>A0A0X8X2K8_9SPHI</name>
<reference evidence="1 2" key="1">
    <citation type="submission" date="2015-12" db="EMBL/GenBank/DDBJ databases">
        <title>Genome sequence of Mucilaginibacter gotjawali.</title>
        <authorList>
            <person name="Lee J.S."/>
            <person name="Lee K.C."/>
            <person name="Kim K.K."/>
            <person name="Lee B.W."/>
        </authorList>
    </citation>
    <scope>NUCLEOTIDE SEQUENCE [LARGE SCALE GENOMIC DNA]</scope>
    <source>
        <strain evidence="1 2">SA3-7</strain>
    </source>
</reference>
<accession>A0A0X8X2K8</accession>
<dbReference type="AlphaFoldDB" id="A0A0X8X2K8"/>
<protein>
    <submittedName>
        <fullName evidence="1">Uncharacterized protein</fullName>
    </submittedName>
</protein>
<keyword evidence="2" id="KW-1185">Reference proteome</keyword>
<dbReference type="Proteomes" id="UP000218263">
    <property type="component" value="Chromosome"/>
</dbReference>
<dbReference type="EMBL" id="AP017313">
    <property type="protein sequence ID" value="BAU54589.1"/>
    <property type="molecule type" value="Genomic_DNA"/>
</dbReference>
<dbReference type="OrthoDB" id="799200at2"/>
<dbReference type="KEGG" id="mgot:MgSA37_02765"/>
<sequence length="123" mass="14043">MKKLRAAKIYLFLAALLFVAKPFLGFEMFSKLHPPAEESIFIKAFSKSRPEFSEDNNFNLFEVQKKALTPPPQLFLGISFLLSILFPVVFAAGVKINQHHLRNMQLAVFKPVDTWLLNGHLLI</sequence>
<dbReference type="RefSeq" id="WP_096352586.1">
    <property type="nucleotide sequence ID" value="NZ_AP017313.1"/>
</dbReference>
<evidence type="ECO:0000313" key="2">
    <source>
        <dbReference type="Proteomes" id="UP000218263"/>
    </source>
</evidence>
<evidence type="ECO:0000313" key="1">
    <source>
        <dbReference type="EMBL" id="BAU54589.1"/>
    </source>
</evidence>
<organism evidence="1 2">
    <name type="scientific">Mucilaginibacter gotjawali</name>
    <dbReference type="NCBI Taxonomy" id="1550579"/>
    <lineage>
        <taxon>Bacteria</taxon>
        <taxon>Pseudomonadati</taxon>
        <taxon>Bacteroidota</taxon>
        <taxon>Sphingobacteriia</taxon>
        <taxon>Sphingobacteriales</taxon>
        <taxon>Sphingobacteriaceae</taxon>
        <taxon>Mucilaginibacter</taxon>
    </lineage>
</organism>
<proteinExistence type="predicted"/>
<gene>
    <name evidence="1" type="ORF">MgSA37_02765</name>
</gene>